<dbReference type="EMBL" id="BDOQ01000006">
    <property type="protein sequence ID" value="GBG14171.1"/>
    <property type="molecule type" value="Genomic_DNA"/>
</dbReference>
<dbReference type="PANTHER" id="PTHR32089">
    <property type="entry name" value="METHYL-ACCEPTING CHEMOTAXIS PROTEIN MCPB"/>
    <property type="match status" value="1"/>
</dbReference>
<evidence type="ECO:0000256" key="5">
    <source>
        <dbReference type="ARBA" id="ARBA00023224"/>
    </source>
</evidence>
<evidence type="ECO:0000313" key="12">
    <source>
        <dbReference type="Proteomes" id="UP000245081"/>
    </source>
</evidence>
<dbReference type="SMART" id="SM00283">
    <property type="entry name" value="MA"/>
    <property type="match status" value="1"/>
</dbReference>
<dbReference type="SUPFAM" id="SSF58104">
    <property type="entry name" value="Methyl-accepting chemotaxis protein (MCP) signaling domain"/>
    <property type="match status" value="1"/>
</dbReference>
<feature type="domain" description="HAMP" evidence="10">
    <location>
        <begin position="202"/>
        <end position="256"/>
    </location>
</feature>
<reference evidence="11 12" key="1">
    <citation type="journal article" date="2018" name="Environ. Microbiol.">
        <title>Isolation and genomic characterization of Novimethylophilus kurashikiensis gen. nov. sp. nov., a new lanthanide-dependent methylotrophic species of Methylophilaceae.</title>
        <authorList>
            <person name="Lv H."/>
            <person name="Sahin N."/>
            <person name="Tani A."/>
        </authorList>
    </citation>
    <scope>NUCLEOTIDE SEQUENCE [LARGE SCALE GENOMIC DNA]</scope>
    <source>
        <strain evidence="11 12">La2-4</strain>
    </source>
</reference>
<keyword evidence="4 8" id="KW-0472">Membrane</keyword>
<keyword evidence="5 7" id="KW-0807">Transducer</keyword>
<comment type="caution">
    <text evidence="11">The sequence shown here is derived from an EMBL/GenBank/DDBJ whole genome shotgun (WGS) entry which is preliminary data.</text>
</comment>
<dbReference type="InterPro" id="IPR003660">
    <property type="entry name" value="HAMP_dom"/>
</dbReference>
<dbReference type="PROSITE" id="PS50885">
    <property type="entry name" value="HAMP"/>
    <property type="match status" value="1"/>
</dbReference>
<dbReference type="Pfam" id="PF00015">
    <property type="entry name" value="MCPsignal"/>
    <property type="match status" value="1"/>
</dbReference>
<keyword evidence="2 8" id="KW-0812">Transmembrane</keyword>
<gene>
    <name evidence="11" type="primary">mcp</name>
    <name evidence="11" type="ORF">NMK_1735</name>
</gene>
<evidence type="ECO:0000259" key="10">
    <source>
        <dbReference type="PROSITE" id="PS50885"/>
    </source>
</evidence>
<dbReference type="GO" id="GO:0004888">
    <property type="term" value="F:transmembrane signaling receptor activity"/>
    <property type="evidence" value="ECO:0007669"/>
    <property type="project" value="InterPro"/>
</dbReference>
<dbReference type="CDD" id="cd06225">
    <property type="entry name" value="HAMP"/>
    <property type="match status" value="1"/>
</dbReference>
<dbReference type="GO" id="GO:0006935">
    <property type="term" value="P:chemotaxis"/>
    <property type="evidence" value="ECO:0007669"/>
    <property type="project" value="InterPro"/>
</dbReference>
<dbReference type="Proteomes" id="UP000245081">
    <property type="component" value="Unassembled WGS sequence"/>
</dbReference>
<evidence type="ECO:0000256" key="6">
    <source>
        <dbReference type="ARBA" id="ARBA00029447"/>
    </source>
</evidence>
<dbReference type="InterPro" id="IPR004089">
    <property type="entry name" value="MCPsignal_dom"/>
</dbReference>
<accession>A0A2R5FBU6</accession>
<dbReference type="Gene3D" id="1.10.287.950">
    <property type="entry name" value="Methyl-accepting chemotaxis protein"/>
    <property type="match status" value="1"/>
</dbReference>
<organism evidence="11 12">
    <name type="scientific">Novimethylophilus kurashikiensis</name>
    <dbReference type="NCBI Taxonomy" id="1825523"/>
    <lineage>
        <taxon>Bacteria</taxon>
        <taxon>Pseudomonadati</taxon>
        <taxon>Pseudomonadota</taxon>
        <taxon>Betaproteobacteria</taxon>
        <taxon>Nitrosomonadales</taxon>
        <taxon>Methylophilaceae</taxon>
        <taxon>Novimethylophilus</taxon>
    </lineage>
</organism>
<comment type="similarity">
    <text evidence="6">Belongs to the methyl-accepting chemotaxis (MCP) protein family.</text>
</comment>
<evidence type="ECO:0000256" key="2">
    <source>
        <dbReference type="ARBA" id="ARBA00022692"/>
    </source>
</evidence>
<dbReference type="PRINTS" id="PR00260">
    <property type="entry name" value="CHEMTRNSDUCR"/>
</dbReference>
<dbReference type="Pfam" id="PF00672">
    <property type="entry name" value="HAMP"/>
    <property type="match status" value="1"/>
</dbReference>
<feature type="domain" description="Methyl-accepting transducer" evidence="9">
    <location>
        <begin position="261"/>
        <end position="497"/>
    </location>
</feature>
<evidence type="ECO:0000256" key="1">
    <source>
        <dbReference type="ARBA" id="ARBA00004141"/>
    </source>
</evidence>
<dbReference type="GO" id="GO:0016020">
    <property type="term" value="C:membrane"/>
    <property type="evidence" value="ECO:0007669"/>
    <property type="project" value="UniProtKB-SubCell"/>
</dbReference>
<dbReference type="RefSeq" id="WP_109015362.1">
    <property type="nucleotide sequence ID" value="NZ_BDOQ01000006.1"/>
</dbReference>
<dbReference type="PROSITE" id="PS50111">
    <property type="entry name" value="CHEMOTAXIS_TRANSDUC_2"/>
    <property type="match status" value="1"/>
</dbReference>
<dbReference type="InterPro" id="IPR004090">
    <property type="entry name" value="Chemotax_Me-accpt_rcpt"/>
</dbReference>
<evidence type="ECO:0000256" key="7">
    <source>
        <dbReference type="PROSITE-ProRule" id="PRU00284"/>
    </source>
</evidence>
<sequence>MTIKFRILLAVSVLLLLGVAQGLYAIYQVESLGQVTKGVSSTPIATVNYSRTAWDRFRNSRDYLQSRLQFTDEETGETLKKGLDERLLEVRKALDGIADVAHDDEVKQHLKQVKVALTKWQQLASARLATQPRQEIPADHVMDAAEADLQQALDALVTTSIAVAKKTAESSDQKVSQAVRLAVVGMVIGLAFVIGLSLFLMRSVLAPVVQLNRALVDLSRGEADLSRRLKVRGEDELAEASAALNTFLEKIAGMVGQVNQATRDVHSESGALTRFMSEVHESAGRQHEESERIRAAVEDVSKAATDVNANAEAAEAAAQQTDGQVMQALAVLEVAVTEIRSLADLVDKGVSVISTVGRDSTSIASALTVIRDIAAQTNLLALNAAIEAARAGEAGRGFAVVADEVRKLASETEKSTATIEAIIEKLHRGMQEAVETIQAINARSQSTVDQACEIDSSLQSVRSAVGNIARMNVQITGAAKEQTRLVAQVDTGIRQIVDISGKTAKDAEEASHGTHRISSRAQELEALVGRFKTS</sequence>
<dbReference type="SMART" id="SM00304">
    <property type="entry name" value="HAMP"/>
    <property type="match status" value="1"/>
</dbReference>
<comment type="subcellular location">
    <subcellularLocation>
        <location evidence="1">Membrane</location>
        <topology evidence="1">Multi-pass membrane protein</topology>
    </subcellularLocation>
</comment>
<name>A0A2R5FBU6_9PROT</name>
<dbReference type="PANTHER" id="PTHR32089:SF119">
    <property type="entry name" value="METHYL-ACCEPTING CHEMOTAXIS PROTEIN CTPL"/>
    <property type="match status" value="1"/>
</dbReference>
<evidence type="ECO:0000256" key="3">
    <source>
        <dbReference type="ARBA" id="ARBA00022989"/>
    </source>
</evidence>
<evidence type="ECO:0000256" key="4">
    <source>
        <dbReference type="ARBA" id="ARBA00023136"/>
    </source>
</evidence>
<dbReference type="GO" id="GO:0007165">
    <property type="term" value="P:signal transduction"/>
    <property type="evidence" value="ECO:0007669"/>
    <property type="project" value="UniProtKB-KW"/>
</dbReference>
<keyword evidence="12" id="KW-1185">Reference proteome</keyword>
<dbReference type="FunFam" id="1.10.287.950:FF:000001">
    <property type="entry name" value="Methyl-accepting chemotaxis sensory transducer"/>
    <property type="match status" value="1"/>
</dbReference>
<evidence type="ECO:0000259" key="9">
    <source>
        <dbReference type="PROSITE" id="PS50111"/>
    </source>
</evidence>
<evidence type="ECO:0000256" key="8">
    <source>
        <dbReference type="SAM" id="Phobius"/>
    </source>
</evidence>
<dbReference type="AlphaFoldDB" id="A0A2R5FBU6"/>
<protein>
    <submittedName>
        <fullName evidence="11">Methyl-accepting chemotaxis protein</fullName>
    </submittedName>
</protein>
<dbReference type="OrthoDB" id="2489132at2"/>
<proteinExistence type="inferred from homology"/>
<keyword evidence="3 8" id="KW-1133">Transmembrane helix</keyword>
<evidence type="ECO:0000313" key="11">
    <source>
        <dbReference type="EMBL" id="GBG14171.1"/>
    </source>
</evidence>
<feature type="transmembrane region" description="Helical" evidence="8">
    <location>
        <begin position="181"/>
        <end position="201"/>
    </location>
</feature>